<feature type="compositionally biased region" description="Basic residues" evidence="1">
    <location>
        <begin position="293"/>
        <end position="303"/>
    </location>
</feature>
<dbReference type="EMBL" id="JBHSFK010000011">
    <property type="protein sequence ID" value="MFC4501671.1"/>
    <property type="molecule type" value="Genomic_DNA"/>
</dbReference>
<feature type="compositionally biased region" description="Low complexity" evidence="1">
    <location>
        <begin position="279"/>
        <end position="292"/>
    </location>
</feature>
<keyword evidence="4" id="KW-1185">Reference proteome</keyword>
<evidence type="ECO:0000313" key="4">
    <source>
        <dbReference type="Proteomes" id="UP001595839"/>
    </source>
</evidence>
<reference evidence="4" key="1">
    <citation type="journal article" date="2019" name="Int. J. Syst. Evol. Microbiol.">
        <title>The Global Catalogue of Microorganisms (GCM) 10K type strain sequencing project: providing services to taxonomists for standard genome sequencing and annotation.</title>
        <authorList>
            <consortium name="The Broad Institute Genomics Platform"/>
            <consortium name="The Broad Institute Genome Sequencing Center for Infectious Disease"/>
            <person name="Wu L."/>
            <person name="Ma J."/>
        </authorList>
    </citation>
    <scope>NUCLEOTIDE SEQUENCE [LARGE SCALE GENOMIC DNA]</scope>
    <source>
        <strain evidence="4">CGMCC 4.7177</strain>
    </source>
</reference>
<keyword evidence="2" id="KW-0472">Membrane</keyword>
<keyword evidence="2" id="KW-0812">Transmembrane</keyword>
<accession>A0ABV9AW26</accession>
<evidence type="ECO:0000313" key="3">
    <source>
        <dbReference type="EMBL" id="MFC4501671.1"/>
    </source>
</evidence>
<protein>
    <submittedName>
        <fullName evidence="3">Uncharacterized protein</fullName>
    </submittedName>
</protein>
<feature type="region of interest" description="Disordered" evidence="1">
    <location>
        <begin position="1"/>
        <end position="23"/>
    </location>
</feature>
<evidence type="ECO:0000256" key="1">
    <source>
        <dbReference type="SAM" id="MobiDB-lite"/>
    </source>
</evidence>
<sequence>MTPPSSPPPRAPHRPPTRRTPAAARRAAVRRVLLGAVLLGSALTLVTAIPSGAQRPDPPGPVGPAATRTAGAACPQQEFTASLRCWGEHASTGERVVVTITAPQDLPEDTGPDTVKQAVEQLRDRVIVIVPNSVRTGSGGTLLLALASQRIVGRDSTVSALTERVDQRLREFSGCPLNGFCDAVSTESRSGEYLVDKGVVQDGATALFTAGPADTALPSHATGTSDGTDLSGSGDDGSSSGGDLPLILFVVALLTCLLITMGVLVRRTHPTVGPPPTTPAEAGAGTPQGTQPPRHRGGGRSRSRPQQPAPATVADPGHRAPDERDAPTTALAAPARRRTASSHPSATVRTALRPQGYVAINGLLYRASWVGHGEPPAPGQQVDVGRGSTGELTVTGFISES</sequence>
<feature type="region of interest" description="Disordered" evidence="1">
    <location>
        <begin position="270"/>
        <end position="346"/>
    </location>
</feature>
<proteinExistence type="predicted"/>
<feature type="transmembrane region" description="Helical" evidence="2">
    <location>
        <begin position="246"/>
        <end position="265"/>
    </location>
</feature>
<keyword evidence="2" id="KW-1133">Transmembrane helix</keyword>
<feature type="region of interest" description="Disordered" evidence="1">
    <location>
        <begin position="211"/>
        <end position="239"/>
    </location>
</feature>
<comment type="caution">
    <text evidence="3">The sequence shown here is derived from an EMBL/GenBank/DDBJ whole genome shotgun (WGS) entry which is preliminary data.</text>
</comment>
<feature type="compositionally biased region" description="Basic and acidic residues" evidence="1">
    <location>
        <begin position="316"/>
        <end position="326"/>
    </location>
</feature>
<organism evidence="3 4">
    <name type="scientific">Streptomyces vulcanius</name>
    <dbReference type="NCBI Taxonomy" id="1441876"/>
    <lineage>
        <taxon>Bacteria</taxon>
        <taxon>Bacillati</taxon>
        <taxon>Actinomycetota</taxon>
        <taxon>Actinomycetes</taxon>
        <taxon>Kitasatosporales</taxon>
        <taxon>Streptomycetaceae</taxon>
        <taxon>Streptomyces</taxon>
    </lineage>
</organism>
<feature type="compositionally biased region" description="Pro residues" evidence="1">
    <location>
        <begin position="1"/>
        <end position="10"/>
    </location>
</feature>
<feature type="compositionally biased region" description="Low complexity" evidence="1">
    <location>
        <begin position="222"/>
        <end position="239"/>
    </location>
</feature>
<dbReference type="RefSeq" id="WP_381163285.1">
    <property type="nucleotide sequence ID" value="NZ_JBHSFK010000011.1"/>
</dbReference>
<dbReference type="Proteomes" id="UP001595839">
    <property type="component" value="Unassembled WGS sequence"/>
</dbReference>
<gene>
    <name evidence="3" type="ORF">ACFPIH_19395</name>
</gene>
<name>A0ABV9AW26_9ACTN</name>
<evidence type="ECO:0000256" key="2">
    <source>
        <dbReference type="SAM" id="Phobius"/>
    </source>
</evidence>